<evidence type="ECO:0000256" key="1">
    <source>
        <dbReference type="SAM" id="SignalP"/>
    </source>
</evidence>
<gene>
    <name evidence="2" type="ORF">C24_LOCUS14656</name>
</gene>
<evidence type="ECO:0000313" key="3">
    <source>
        <dbReference type="Proteomes" id="UP000434276"/>
    </source>
</evidence>
<proteinExistence type="predicted"/>
<protein>
    <recommendedName>
        <fullName evidence="4">Transmembrane protein</fullName>
    </recommendedName>
</protein>
<dbReference type="Proteomes" id="UP000434276">
    <property type="component" value="Unassembled WGS sequence"/>
</dbReference>
<dbReference type="EMBL" id="CACSHJ010000089">
    <property type="protein sequence ID" value="CAA0384472.1"/>
    <property type="molecule type" value="Genomic_DNA"/>
</dbReference>
<feature type="chain" id="PRO_5024848550" description="Transmembrane protein" evidence="1">
    <location>
        <begin position="26"/>
        <end position="55"/>
    </location>
</feature>
<reference evidence="2 3" key="1">
    <citation type="submission" date="2019-12" db="EMBL/GenBank/DDBJ databases">
        <authorList>
            <person name="Jiao W.-B."/>
            <person name="Schneeberger K."/>
        </authorList>
    </citation>
    <scope>NUCLEOTIDE SEQUENCE [LARGE SCALE GENOMIC DNA]</scope>
    <source>
        <strain evidence="3">cv. C24</strain>
    </source>
</reference>
<dbReference type="AlphaFoldDB" id="A0A5S9XHS3"/>
<name>A0A5S9XHS3_ARATH</name>
<sequence length="55" mass="6057">MTMTTLGHILSSLISSLTITSMIQALNLKVVGRDDSFNLIFKESPEVARLKHLGK</sequence>
<organism evidence="2 3">
    <name type="scientific">Arabidopsis thaliana</name>
    <name type="common">Mouse-ear cress</name>
    <dbReference type="NCBI Taxonomy" id="3702"/>
    <lineage>
        <taxon>Eukaryota</taxon>
        <taxon>Viridiplantae</taxon>
        <taxon>Streptophyta</taxon>
        <taxon>Embryophyta</taxon>
        <taxon>Tracheophyta</taxon>
        <taxon>Spermatophyta</taxon>
        <taxon>Magnoliopsida</taxon>
        <taxon>eudicotyledons</taxon>
        <taxon>Gunneridae</taxon>
        <taxon>Pentapetalae</taxon>
        <taxon>rosids</taxon>
        <taxon>malvids</taxon>
        <taxon>Brassicales</taxon>
        <taxon>Brassicaceae</taxon>
        <taxon>Camelineae</taxon>
        <taxon>Arabidopsis</taxon>
    </lineage>
</organism>
<evidence type="ECO:0000313" key="2">
    <source>
        <dbReference type="EMBL" id="CAA0384472.1"/>
    </source>
</evidence>
<feature type="signal peptide" evidence="1">
    <location>
        <begin position="1"/>
        <end position="25"/>
    </location>
</feature>
<evidence type="ECO:0008006" key="4">
    <source>
        <dbReference type="Google" id="ProtNLM"/>
    </source>
</evidence>
<accession>A0A5S9XHS3</accession>
<keyword evidence="1" id="KW-0732">Signal</keyword>